<dbReference type="FunCoup" id="A0A6P7YNX8">
    <property type="interactions" value="69"/>
</dbReference>
<feature type="compositionally biased region" description="Low complexity" evidence="8">
    <location>
        <begin position="1894"/>
        <end position="1910"/>
    </location>
</feature>
<dbReference type="PROSITE" id="PS00572">
    <property type="entry name" value="GLYCOSYL_HYDROL_F1_1"/>
    <property type="match status" value="2"/>
</dbReference>
<dbReference type="SUPFAM" id="SSF51445">
    <property type="entry name" value="(Trans)glycosidases"/>
    <property type="match status" value="4"/>
</dbReference>
<sequence length="1975" mass="224317">MERFLCTIQRVSSFGSAVLISALNCYKAVSSAQFTLPALEDIYSEAEHTGVNWNLAENFIAVAGPLTKDILNQLNGKARSFDPEGSNGEEYFVCQEPLPASLPEFFTQLHNSGVTHYKIRLSWAEILPEGNSKFPDSSKVECYRKILRELIAVDIKPMAILHDQHLPSVLVSRYGSWKSPILTEYFVEYAGVAFHVFGDLVDIWITFSDLAETLQEMHSDDISDPTALQNLAVAHVKAYKLYHETYSSKGGAVSIALGLDDNFGGPASESPLQAIFTESVDFLAFNLNYNCKNEAELQRKMKKLQDVNRNLQVLVFSLHLENCVSSIAENRYGPIYHVISAIMKYNLSPMGYDVNEFLDYLPTNKKSLGIYSEYRSSKDNQQEYIPAAAALSSYQAVWERFVNQTEIERDYFLNDSFPDGFLWGTATAAFQVEGGWAEDGKGETIWDRFGHQGSATMNATTDVACDSYHKIDYDVYLLRGLQSKVYKFSISWARIFPTGYKDSQSLRGINYYKKLISSLRESNIEPMVTLFHWDLPQALQDLGGWSNESIIDAFAAYADFCFATFGSQVKLWLTFHEPWVVSYAGYGTGQHAPGISSPGEASYKVTHNIIKAHAEAWHLYNDKYRAQQLGKVGIALNSDWAEPQTPTNLEDVNAAERYMHFMLGWFAHPIFVNGDYPEIMKSQIQQKNQECSSTVAQLPTFTESEKSRIKGTSDFFGLSHYTTKLLSTEATGSCIPGYDSIGNFSQHVHPSWPETNSSWIKMVPWGLRRLLNFVSVEYTRATMPIYITGNGMPTEYGGDVINDTKRIDYINSYINEALKAVKTDGLLVQSYLVWSLLDGFEGPEGYSERFGLHYVNFEDAIRQRTPKESAYFLSSLIENNGFVKMKNKSFVDPQAHKSFPLKLPGLPASDVPSKAKIVWEKLSKQTNFERDMYYYGTFPKNFKWGVSTSAYQIEGGWNADGKGPSTWDTFTHVPGNTDNNDTGDIACDSYNKIEADLYMLRALGVTSYRFSLSWPRIFPNGRNDTINAKGVDYYNRLIDGLVANNISPMVTLHHWDLPQALQDLGGWENDSLTEIFNSFADFCFKTFGDRVKFWMTFNQPHSIATAGYGLGLFPPNVKDPGLGPYRIAHRLLKTHAKVYHTYDQKYRQSQGGVISLSLNTEWIEPKTLEDHRDVEAADRYLQFSLGWFAHPIFKNGDYPEAMKLQLGFKSDLDGSPSSRLPSFTEEEKAYIRGTADVFCFNTYTTKIVKHKTTKLKPASFLEDRDLEEETNPNWPVSPVPGQRAAAWGLRRLLNWVKEEYGNVSIYVTENGVATDNKPDYEDINRIFYYKTYIDEALKASNLDGVNLQGYTAWSVMDTFEWNSGYSFRFGLHHVDFGNPSRPRTPKFSAMYFANVIKNNGIPLQKEDEFLYGEFPKDFAWSVASAAYQIEGAWRTDGKGLSIWDQFAHTPLRISNDENGDTACDSYHKIKEDVAMLKNMKLPYYRFSISWPRVLPDGTLKFINEAGLSYYVRLIDALLEAGVKPQVTLYHWDLPQTLQDIGGWENETIVEKFKDYAGLLFERLGDKVKFWITLNEPYIIANLGYGYGTSAPGISSRPGQAPYNVGHNLIKAHAEAWHLYNDTYRAKQGGQISITINSDWAEPRNPYKQEDIDAARRYVQFYGGWFAHPIFKNGDYNEVMKTNIRERSLAQGLLKSRLPEFTESEKQRIKGTFDYFGFNHYTTILASKLSFPRGLQSFDADRGVASLTDRSWLGSGSIWLKVTPFGFRRILNWIKDEYNNPPIYVTENGISERGIELNDPWRTHYYRSYIGEALKAVKYDGVDLRGYTAWSLMDNFEWAPGYAERFGLYHTNYSDPSLTRIPKESSKFYTTIIQCNGFPDPAAGPHPCLQLQPESTSSSTTTQSPSSTTTQKSNGSVHFLGLNVSPSNAQIALYVLFCLAICFLLQEALQEHWLNIDGLMLQHRKEHQFKLVYFYQ</sequence>
<dbReference type="PROSITE" id="PS00653">
    <property type="entry name" value="GLYCOSYL_HYDROL_F1_2"/>
    <property type="match status" value="3"/>
</dbReference>
<dbReference type="CTD" id="3938"/>
<dbReference type="PRINTS" id="PR00131">
    <property type="entry name" value="GLHYDRLASE1"/>
</dbReference>
<gene>
    <name evidence="10" type="primary">LCT</name>
</gene>
<keyword evidence="4" id="KW-0325">Glycoprotein</keyword>
<feature type="active site" description="Nucleophile" evidence="6">
    <location>
        <position position="1309"/>
    </location>
</feature>
<accession>A0A6P7YNX8</accession>
<evidence type="ECO:0000256" key="6">
    <source>
        <dbReference type="PROSITE-ProRule" id="PRU10055"/>
    </source>
</evidence>
<dbReference type="GO" id="GO:0008422">
    <property type="term" value="F:beta-glucosidase activity"/>
    <property type="evidence" value="ECO:0007669"/>
    <property type="project" value="TreeGrafter"/>
</dbReference>
<name>A0A6P7YNX8_9AMPH</name>
<organism evidence="9 10">
    <name type="scientific">Microcaecilia unicolor</name>
    <dbReference type="NCBI Taxonomy" id="1415580"/>
    <lineage>
        <taxon>Eukaryota</taxon>
        <taxon>Metazoa</taxon>
        <taxon>Chordata</taxon>
        <taxon>Craniata</taxon>
        <taxon>Vertebrata</taxon>
        <taxon>Euteleostomi</taxon>
        <taxon>Amphibia</taxon>
        <taxon>Gymnophiona</taxon>
        <taxon>Siphonopidae</taxon>
        <taxon>Microcaecilia</taxon>
    </lineage>
</organism>
<evidence type="ECO:0000256" key="8">
    <source>
        <dbReference type="SAM" id="MobiDB-lite"/>
    </source>
</evidence>
<dbReference type="OrthoDB" id="65569at2759"/>
<dbReference type="InterPro" id="IPR018120">
    <property type="entry name" value="Glyco_hydro_1_AS"/>
</dbReference>
<evidence type="ECO:0000256" key="5">
    <source>
        <dbReference type="ARBA" id="ARBA00023295"/>
    </source>
</evidence>
<dbReference type="InterPro" id="IPR033132">
    <property type="entry name" value="GH_1_N_CS"/>
</dbReference>
<evidence type="ECO:0000313" key="9">
    <source>
        <dbReference type="Proteomes" id="UP000515156"/>
    </source>
</evidence>
<evidence type="ECO:0000256" key="4">
    <source>
        <dbReference type="ARBA" id="ARBA00023180"/>
    </source>
</evidence>
<keyword evidence="5 7" id="KW-0326">Glycosidase</keyword>
<protein>
    <submittedName>
        <fullName evidence="10">Lactase-phlorizin hydrolase</fullName>
    </submittedName>
</protein>
<reference evidence="10" key="1">
    <citation type="submission" date="2025-08" db="UniProtKB">
        <authorList>
            <consortium name="RefSeq"/>
        </authorList>
    </citation>
    <scope>IDENTIFICATION</scope>
</reference>
<feature type="active site" description="Nucleophile" evidence="6">
    <location>
        <position position="1786"/>
    </location>
</feature>
<dbReference type="InterPro" id="IPR001360">
    <property type="entry name" value="Glyco_hydro_1"/>
</dbReference>
<dbReference type="InterPro" id="IPR017853">
    <property type="entry name" value="GH"/>
</dbReference>
<evidence type="ECO:0000256" key="1">
    <source>
        <dbReference type="ARBA" id="ARBA00010838"/>
    </source>
</evidence>
<dbReference type="Pfam" id="PF00232">
    <property type="entry name" value="Glyco_hydro_1"/>
    <property type="match status" value="4"/>
</dbReference>
<dbReference type="RefSeq" id="XP_030066728.1">
    <property type="nucleotide sequence ID" value="XM_030210868.1"/>
</dbReference>
<comment type="subunit">
    <text evidence="2">Homodimer.</text>
</comment>
<dbReference type="Gene3D" id="3.20.20.80">
    <property type="entry name" value="Glycosidases"/>
    <property type="match status" value="4"/>
</dbReference>
<dbReference type="FunFam" id="3.20.20.80:FF:000013">
    <property type="entry name" value="lactase-phlorizin hydrolase"/>
    <property type="match status" value="3"/>
</dbReference>
<dbReference type="GeneID" id="115475128"/>
<dbReference type="PANTHER" id="PTHR10353">
    <property type="entry name" value="GLYCOSYL HYDROLASE"/>
    <property type="match status" value="1"/>
</dbReference>
<comment type="similarity">
    <text evidence="1">Belongs to the glycosyl hydrolase 1 family.</text>
</comment>
<dbReference type="PANTHER" id="PTHR10353:SF38">
    <property type="entry name" value="LACTASE_PHLORIZIN HYDROLASE"/>
    <property type="match status" value="1"/>
</dbReference>
<dbReference type="KEGG" id="muo:115475128"/>
<evidence type="ECO:0000256" key="3">
    <source>
        <dbReference type="ARBA" id="ARBA00022801"/>
    </source>
</evidence>
<evidence type="ECO:0000256" key="2">
    <source>
        <dbReference type="ARBA" id="ARBA00011738"/>
    </source>
</evidence>
<keyword evidence="9" id="KW-1185">Reference proteome</keyword>
<feature type="region of interest" description="Disordered" evidence="8">
    <location>
        <begin position="1888"/>
        <end position="1912"/>
    </location>
</feature>
<evidence type="ECO:0000256" key="7">
    <source>
        <dbReference type="RuleBase" id="RU004468"/>
    </source>
</evidence>
<dbReference type="GO" id="GO:0005975">
    <property type="term" value="P:carbohydrate metabolic process"/>
    <property type="evidence" value="ECO:0007669"/>
    <property type="project" value="InterPro"/>
</dbReference>
<dbReference type="InParanoid" id="A0A6P7YNX8"/>
<dbReference type="Proteomes" id="UP000515156">
    <property type="component" value="Chromosome 7"/>
</dbReference>
<evidence type="ECO:0000313" key="10">
    <source>
        <dbReference type="RefSeq" id="XP_030066728.1"/>
    </source>
</evidence>
<keyword evidence="3 7" id="KW-0378">Hydrolase</keyword>
<proteinExistence type="inferred from homology"/>